<name>A0A1Y1QY74_9GAMM</name>
<comment type="caution">
    <text evidence="1">The sequence shown here is derived from an EMBL/GenBank/DDBJ whole genome shotgun (WGS) entry which is preliminary data.</text>
</comment>
<accession>A0A1Y1QY74</accession>
<dbReference type="EMBL" id="MTEJ01000007">
    <property type="protein sequence ID" value="OQX16151.1"/>
    <property type="molecule type" value="Genomic_DNA"/>
</dbReference>
<protein>
    <submittedName>
        <fullName evidence="1">Uncharacterized protein</fullName>
    </submittedName>
</protein>
<dbReference type="AlphaFoldDB" id="A0A1Y1QY74"/>
<dbReference type="Proteomes" id="UP000192491">
    <property type="component" value="Unassembled WGS sequence"/>
</dbReference>
<gene>
    <name evidence="1" type="ORF">BWK73_04620</name>
</gene>
<evidence type="ECO:0000313" key="1">
    <source>
        <dbReference type="EMBL" id="OQX16151.1"/>
    </source>
</evidence>
<proteinExistence type="predicted"/>
<evidence type="ECO:0000313" key="2">
    <source>
        <dbReference type="Proteomes" id="UP000192491"/>
    </source>
</evidence>
<reference evidence="1 2" key="1">
    <citation type="submission" date="2017-01" db="EMBL/GenBank/DDBJ databases">
        <title>Novel large sulfur bacteria in the metagenomes of groundwater-fed chemosynthetic microbial mats in the Lake Huron basin.</title>
        <authorList>
            <person name="Sharrar A.M."/>
            <person name="Flood B.E."/>
            <person name="Bailey J.V."/>
            <person name="Jones D.S."/>
            <person name="Biddanda B."/>
            <person name="Ruberg S.A."/>
            <person name="Marcus D.N."/>
            <person name="Dick G.J."/>
        </authorList>
    </citation>
    <scope>NUCLEOTIDE SEQUENCE [LARGE SCALE GENOMIC DNA]</scope>
    <source>
        <strain evidence="1">A8</strain>
    </source>
</reference>
<organism evidence="1 2">
    <name type="scientific">Thiothrix lacustris</name>
    <dbReference type="NCBI Taxonomy" id="525917"/>
    <lineage>
        <taxon>Bacteria</taxon>
        <taxon>Pseudomonadati</taxon>
        <taxon>Pseudomonadota</taxon>
        <taxon>Gammaproteobacteria</taxon>
        <taxon>Thiotrichales</taxon>
        <taxon>Thiotrichaceae</taxon>
        <taxon>Thiothrix</taxon>
    </lineage>
</organism>
<sequence length="110" mass="11617">MTQKFFNNLRTSLIAPLQPGANTLPIAADSVPLGNGDWCYLTLQATINGSTVVEIVKATLVDAVVTIERGQQDTVSNALAFPAGTLVENRITAGDMQALQFTTIAVAPLM</sequence>